<name>A0A3B4DHN0_PYGNA</name>
<comment type="subcellular location">
    <subcellularLocation>
        <location evidence="2">Apical cell membrane</location>
    </subcellularLocation>
    <subcellularLocation>
        <location evidence="6">Cell projection</location>
        <location evidence="6">Filopodium</location>
    </subcellularLocation>
    <subcellularLocation>
        <location evidence="7">Cell projection</location>
        <location evidence="7">Lamellipodium</location>
    </subcellularLocation>
    <subcellularLocation>
        <location evidence="1">Cell projection</location>
        <location evidence="1">Microvillus</location>
    </subcellularLocation>
    <subcellularLocation>
        <location evidence="4">Cell projection</location>
        <location evidence="4">Ruffle</location>
    </subcellularLocation>
    <subcellularLocation>
        <location evidence="3">Membrane raft</location>
    </subcellularLocation>
    <subcellularLocation>
        <location evidence="5">Membrane</location>
        <topology evidence="5">Single-pass type I membrane protein</topology>
    </subcellularLocation>
</comment>
<dbReference type="GO" id="GO:0007155">
    <property type="term" value="P:cell adhesion"/>
    <property type="evidence" value="ECO:0007669"/>
    <property type="project" value="UniProtKB-KW"/>
</dbReference>
<keyword evidence="12 21" id="KW-0732">Signal</keyword>
<dbReference type="GO" id="GO:0001726">
    <property type="term" value="C:ruffle"/>
    <property type="evidence" value="ECO:0007669"/>
    <property type="project" value="UniProtKB-SubCell"/>
</dbReference>
<dbReference type="GO" id="GO:0016477">
    <property type="term" value="P:cell migration"/>
    <property type="evidence" value="ECO:0007669"/>
    <property type="project" value="InterPro"/>
</dbReference>
<keyword evidence="15 20" id="KW-0472">Membrane</keyword>
<evidence type="ECO:0000256" key="7">
    <source>
        <dbReference type="ARBA" id="ARBA00004510"/>
    </source>
</evidence>
<reference evidence="22" key="2">
    <citation type="submission" date="2025-08" db="UniProtKB">
        <authorList>
            <consortium name="Ensembl"/>
        </authorList>
    </citation>
    <scope>IDENTIFICATION</scope>
</reference>
<keyword evidence="10" id="KW-1003">Cell membrane</keyword>
<evidence type="ECO:0000256" key="18">
    <source>
        <dbReference type="ARBA" id="ARBA00031141"/>
    </source>
</evidence>
<feature type="chain" id="PRO_5017245654" description="Podocalyxin" evidence="21">
    <location>
        <begin position="24"/>
        <end position="447"/>
    </location>
</feature>
<feature type="compositionally biased region" description="Low complexity" evidence="19">
    <location>
        <begin position="28"/>
        <end position="94"/>
    </location>
</feature>
<comment type="similarity">
    <text evidence="8">Belongs to the podocalyxin family.</text>
</comment>
<evidence type="ECO:0000256" key="13">
    <source>
        <dbReference type="ARBA" id="ARBA00022889"/>
    </source>
</evidence>
<evidence type="ECO:0000256" key="12">
    <source>
        <dbReference type="ARBA" id="ARBA00022729"/>
    </source>
</evidence>
<dbReference type="GeneID" id="108435999"/>
<keyword evidence="23" id="KW-1185">Reference proteome</keyword>
<evidence type="ECO:0000256" key="8">
    <source>
        <dbReference type="ARBA" id="ARBA00007029"/>
    </source>
</evidence>
<dbReference type="RefSeq" id="XP_017567679.1">
    <property type="nucleotide sequence ID" value="XM_017712190.2"/>
</dbReference>
<accession>A0A3B4DHN0</accession>
<dbReference type="Proteomes" id="UP001501920">
    <property type="component" value="Chromosome 1"/>
</dbReference>
<evidence type="ECO:0000256" key="11">
    <source>
        <dbReference type="ARBA" id="ARBA00022692"/>
    </source>
</evidence>
<dbReference type="GO" id="GO:0030175">
    <property type="term" value="C:filopodium"/>
    <property type="evidence" value="ECO:0007669"/>
    <property type="project" value="UniProtKB-SubCell"/>
</dbReference>
<feature type="signal peptide" evidence="21">
    <location>
        <begin position="1"/>
        <end position="23"/>
    </location>
</feature>
<keyword evidence="11 20" id="KW-0812">Transmembrane</keyword>
<evidence type="ECO:0000256" key="6">
    <source>
        <dbReference type="ARBA" id="ARBA00004486"/>
    </source>
</evidence>
<keyword evidence="16" id="KW-0325">Glycoprotein</keyword>
<dbReference type="InterPro" id="IPR017403">
    <property type="entry name" value="PODXL"/>
</dbReference>
<dbReference type="GO" id="GO:0022408">
    <property type="term" value="P:negative regulation of cell-cell adhesion"/>
    <property type="evidence" value="ECO:0007669"/>
    <property type="project" value="TreeGrafter"/>
</dbReference>
<dbReference type="Pfam" id="PF06365">
    <property type="entry name" value="CD34_antigen"/>
    <property type="match status" value="1"/>
</dbReference>
<dbReference type="OrthoDB" id="9948358at2759"/>
<evidence type="ECO:0000256" key="16">
    <source>
        <dbReference type="ARBA" id="ARBA00023180"/>
    </source>
</evidence>
<protein>
    <recommendedName>
        <fullName evidence="9">Podocalyxin</fullName>
    </recommendedName>
    <alternativeName>
        <fullName evidence="18">Podocalyxin-like protein 1</fullName>
    </alternativeName>
</protein>
<evidence type="ECO:0000313" key="22">
    <source>
        <dbReference type="Ensembl" id="ENSPNAP00000022429.1"/>
    </source>
</evidence>
<organism evidence="22 23">
    <name type="scientific">Pygocentrus nattereri</name>
    <name type="common">Red-bellied piranha</name>
    <dbReference type="NCBI Taxonomy" id="42514"/>
    <lineage>
        <taxon>Eukaryota</taxon>
        <taxon>Metazoa</taxon>
        <taxon>Chordata</taxon>
        <taxon>Craniata</taxon>
        <taxon>Vertebrata</taxon>
        <taxon>Euteleostomi</taxon>
        <taxon>Actinopterygii</taxon>
        <taxon>Neopterygii</taxon>
        <taxon>Teleostei</taxon>
        <taxon>Ostariophysi</taxon>
        <taxon>Characiformes</taxon>
        <taxon>Characoidei</taxon>
        <taxon>Pygocentrus</taxon>
    </lineage>
</organism>
<evidence type="ECO:0000256" key="14">
    <source>
        <dbReference type="ARBA" id="ARBA00022989"/>
    </source>
</evidence>
<dbReference type="PANTHER" id="PTHR12067">
    <property type="entry name" value="PODOCALYXIN"/>
    <property type="match status" value="1"/>
</dbReference>
<feature type="compositionally biased region" description="Polar residues" evidence="19">
    <location>
        <begin position="95"/>
        <end position="181"/>
    </location>
</feature>
<evidence type="ECO:0000256" key="3">
    <source>
        <dbReference type="ARBA" id="ARBA00004285"/>
    </source>
</evidence>
<dbReference type="GO" id="GO:0030027">
    <property type="term" value="C:lamellipodium"/>
    <property type="evidence" value="ECO:0007669"/>
    <property type="project" value="UniProtKB-SubCell"/>
</dbReference>
<evidence type="ECO:0000256" key="9">
    <source>
        <dbReference type="ARBA" id="ARBA00017371"/>
    </source>
</evidence>
<evidence type="ECO:0000256" key="19">
    <source>
        <dbReference type="SAM" id="MobiDB-lite"/>
    </source>
</evidence>
<proteinExistence type="inferred from homology"/>
<dbReference type="PANTHER" id="PTHR12067:SF5">
    <property type="entry name" value="PODOCALYXIN"/>
    <property type="match status" value="1"/>
</dbReference>
<evidence type="ECO:0000313" key="23">
    <source>
        <dbReference type="Proteomes" id="UP001501920"/>
    </source>
</evidence>
<reference evidence="22 23" key="1">
    <citation type="submission" date="2020-10" db="EMBL/GenBank/DDBJ databases">
        <title>Pygocentrus nattereri (red-bellied piranha) genome, fPygNat1, primary haplotype.</title>
        <authorList>
            <person name="Myers G."/>
            <person name="Meyer A."/>
            <person name="Karagic N."/>
            <person name="Pippel M."/>
            <person name="Winkler S."/>
            <person name="Tracey A."/>
            <person name="Wood J."/>
            <person name="Formenti G."/>
            <person name="Howe K."/>
            <person name="Fedrigo O."/>
            <person name="Jarvis E.D."/>
        </authorList>
    </citation>
    <scope>NUCLEOTIDE SEQUENCE [LARGE SCALE GENOMIC DNA]</scope>
</reference>
<keyword evidence="17" id="KW-0966">Cell projection</keyword>
<dbReference type="GO" id="GO:0016324">
    <property type="term" value="C:apical plasma membrane"/>
    <property type="evidence" value="ECO:0007669"/>
    <property type="project" value="UniProtKB-SubCell"/>
</dbReference>
<reference evidence="22" key="3">
    <citation type="submission" date="2025-09" db="UniProtKB">
        <authorList>
            <consortium name="Ensembl"/>
        </authorList>
    </citation>
    <scope>IDENTIFICATION</scope>
</reference>
<evidence type="ECO:0000256" key="10">
    <source>
        <dbReference type="ARBA" id="ARBA00022475"/>
    </source>
</evidence>
<gene>
    <name evidence="22" type="primary">PODXL</name>
</gene>
<keyword evidence="14 20" id="KW-1133">Transmembrane helix</keyword>
<evidence type="ECO:0000256" key="1">
    <source>
        <dbReference type="ARBA" id="ARBA00004105"/>
    </source>
</evidence>
<dbReference type="GO" id="GO:0032534">
    <property type="term" value="P:regulation of microvillus assembly"/>
    <property type="evidence" value="ECO:0007669"/>
    <property type="project" value="TreeGrafter"/>
</dbReference>
<evidence type="ECO:0000256" key="21">
    <source>
        <dbReference type="SAM" id="SignalP"/>
    </source>
</evidence>
<keyword evidence="13" id="KW-0130">Cell adhesion</keyword>
<dbReference type="STRING" id="42514.ENSPNAP00000022429"/>
<feature type="region of interest" description="Disordered" evidence="19">
    <location>
        <begin position="27"/>
        <end position="193"/>
    </location>
</feature>
<dbReference type="InterPro" id="IPR013836">
    <property type="entry name" value="CD34/Podocalyxin"/>
</dbReference>
<evidence type="ECO:0000256" key="5">
    <source>
        <dbReference type="ARBA" id="ARBA00004479"/>
    </source>
</evidence>
<dbReference type="GO" id="GO:0045121">
    <property type="term" value="C:membrane raft"/>
    <property type="evidence" value="ECO:0007669"/>
    <property type="project" value="UniProtKB-SubCell"/>
</dbReference>
<evidence type="ECO:0000256" key="20">
    <source>
        <dbReference type="SAM" id="Phobius"/>
    </source>
</evidence>
<sequence>MWTKTRMLWTIFVLGFLLQYTNAESIVPTNSSAPSTTRSSSSVSMTTTVQPSTSAPLNTSTLTSPPSSAASTTLKSIPSSASTTTAVEATTPTSRAQPTSKILHSVSQGSTPSSTPQATITITVNSGASPQSTTSVKATTSNSTTAQGSTQTKAPNTPSSSTGNHPTTPNIRITSVSTSSDLPGPIAQKDSFTQSTTAKISTIIPSILSTLNSKHTRPSVTDSPIDKSIQITATTNQNTEAVTKQVTHQNSIPTTALNRSPSTGTIKPFNMEITLEKIQNATNNDVFVRTCRKLLKNYNAASGCTLEVNKRGDDDFAITSASLTVDPNEVNSIYSKEKMSEHQPTPVPSTLIAILSSCGALLLFLVCFALYCVCHHRSYRKNQQHLTEELQTVENGYHDNPTLEVMEVQPEMQEKKLTLNGEFNDSWIVPIDNLAKEDIPDEEDTHL</sequence>
<dbReference type="GO" id="GO:0031528">
    <property type="term" value="C:microvillus membrane"/>
    <property type="evidence" value="ECO:0007669"/>
    <property type="project" value="TreeGrafter"/>
</dbReference>
<dbReference type="AlphaFoldDB" id="A0A3B4DHN0"/>
<dbReference type="CTD" id="5420"/>
<evidence type="ECO:0000256" key="15">
    <source>
        <dbReference type="ARBA" id="ARBA00023136"/>
    </source>
</evidence>
<evidence type="ECO:0000256" key="2">
    <source>
        <dbReference type="ARBA" id="ARBA00004221"/>
    </source>
</evidence>
<feature type="transmembrane region" description="Helical" evidence="20">
    <location>
        <begin position="351"/>
        <end position="374"/>
    </location>
</feature>
<dbReference type="Ensembl" id="ENSPNAT00000041219.2">
    <property type="protein sequence ID" value="ENSPNAP00000022429.1"/>
    <property type="gene ID" value="ENSPNAG00000029797.2"/>
</dbReference>
<dbReference type="GO" id="GO:0033634">
    <property type="term" value="P:positive regulation of cell-cell adhesion mediated by integrin"/>
    <property type="evidence" value="ECO:0007669"/>
    <property type="project" value="TreeGrafter"/>
</dbReference>
<evidence type="ECO:0000256" key="4">
    <source>
        <dbReference type="ARBA" id="ARBA00004466"/>
    </source>
</evidence>
<dbReference type="GeneTree" id="ENSGT00730000111314"/>
<evidence type="ECO:0000256" key="17">
    <source>
        <dbReference type="ARBA" id="ARBA00023273"/>
    </source>
</evidence>